<feature type="domain" description="RagB/SusD" evidence="6">
    <location>
        <begin position="364"/>
        <end position="477"/>
    </location>
</feature>
<comment type="subcellular location">
    <subcellularLocation>
        <location evidence="1">Cell outer membrane</location>
    </subcellularLocation>
</comment>
<dbReference type="PROSITE" id="PS51257">
    <property type="entry name" value="PROKAR_LIPOPROTEIN"/>
    <property type="match status" value="1"/>
</dbReference>
<evidence type="ECO:0000256" key="3">
    <source>
        <dbReference type="ARBA" id="ARBA00022729"/>
    </source>
</evidence>
<evidence type="ECO:0000259" key="7">
    <source>
        <dbReference type="Pfam" id="PF14322"/>
    </source>
</evidence>
<keyword evidence="3" id="KW-0732">Signal</keyword>
<evidence type="ECO:0000256" key="5">
    <source>
        <dbReference type="ARBA" id="ARBA00023237"/>
    </source>
</evidence>
<keyword evidence="5" id="KW-0998">Cell outer membrane</keyword>
<keyword evidence="9" id="KW-1185">Reference proteome</keyword>
<dbReference type="RefSeq" id="WP_084287048.1">
    <property type="nucleotide sequence ID" value="NZ_FWYB01000001.1"/>
</dbReference>
<protein>
    <submittedName>
        <fullName evidence="8">SusD family protein</fullName>
    </submittedName>
</protein>
<dbReference type="AlphaFoldDB" id="A0A1W2ACP6"/>
<dbReference type="STRING" id="475255.SAMN04488101_101481"/>
<gene>
    <name evidence="8" type="ORF">SAMN04488101_101481</name>
</gene>
<proteinExistence type="inferred from homology"/>
<dbReference type="InterPro" id="IPR012944">
    <property type="entry name" value="SusD_RagB_dom"/>
</dbReference>
<comment type="similarity">
    <text evidence="2">Belongs to the SusD family.</text>
</comment>
<dbReference type="SUPFAM" id="SSF48452">
    <property type="entry name" value="TPR-like"/>
    <property type="match status" value="1"/>
</dbReference>
<accession>A0A1W2ACP6</accession>
<feature type="domain" description="SusD-like N-terminal" evidence="7">
    <location>
        <begin position="21"/>
        <end position="228"/>
    </location>
</feature>
<organism evidence="8 9">
    <name type="scientific">Pedobacter nyackensis</name>
    <dbReference type="NCBI Taxonomy" id="475255"/>
    <lineage>
        <taxon>Bacteria</taxon>
        <taxon>Pseudomonadati</taxon>
        <taxon>Bacteroidota</taxon>
        <taxon>Sphingobacteriia</taxon>
        <taxon>Sphingobacteriales</taxon>
        <taxon>Sphingobacteriaceae</taxon>
        <taxon>Pedobacter</taxon>
    </lineage>
</organism>
<reference evidence="8 9" key="1">
    <citation type="submission" date="2017-04" db="EMBL/GenBank/DDBJ databases">
        <authorList>
            <person name="Afonso C.L."/>
            <person name="Miller P.J."/>
            <person name="Scott M.A."/>
            <person name="Spackman E."/>
            <person name="Goraichik I."/>
            <person name="Dimitrov K.M."/>
            <person name="Suarez D.L."/>
            <person name="Swayne D.E."/>
        </authorList>
    </citation>
    <scope>NUCLEOTIDE SEQUENCE [LARGE SCALE GENOMIC DNA]</scope>
    <source>
        <strain evidence="8 9">DSM 19625</strain>
    </source>
</reference>
<dbReference type="OrthoDB" id="629561at2"/>
<sequence length="482" mass="53700">MKKIFITILFAAVALSGCKKYLDIKPKGYTIPEYYDDYVKLLNGQSLTGVSAVYPNFLTDDLQTGVDKDINSSANYTTYALYKRNLYEFQHGAIMEDGQVDPFYEAAYANIFTYNTVINNVEKVLDATDAKKLQLKAEAQVGRAFEYFNLVNAYAVHYDPATASTDLGVPIVLTENILTPYKRNTVAEVYQLIQSDLAEALPHLGATAPHKFRPTKGVGFAFLSKLNLYMGNYTEALKNVNEALKLNSDLIDYSIYGTKKSTWDRVHYMEGTTVVPFPDVQNSKETVWARVSSGSSSHLFAEVYASKDLLDTYKADLAADAVDKRFSLFFLDGKSELGSTIVTFPGRVLWAAYVNFNVGLSTPELLLIAAESEARVGSKDKALDHLNTLRNARIVGNKPLVAATKDDALKIALDERRREMPFLGITRLVDLKRLNKDPRFAKTVTHVNGTQTYTLAPNDLRYVLPIPPKVLALNPGIPVYTR</sequence>
<dbReference type="InterPro" id="IPR011990">
    <property type="entry name" value="TPR-like_helical_dom_sf"/>
</dbReference>
<dbReference type="Pfam" id="PF07980">
    <property type="entry name" value="SusD_RagB"/>
    <property type="match status" value="1"/>
</dbReference>
<dbReference type="EMBL" id="FWYB01000001">
    <property type="protein sequence ID" value="SMC58390.1"/>
    <property type="molecule type" value="Genomic_DNA"/>
</dbReference>
<evidence type="ECO:0000256" key="1">
    <source>
        <dbReference type="ARBA" id="ARBA00004442"/>
    </source>
</evidence>
<dbReference type="GO" id="GO:0009279">
    <property type="term" value="C:cell outer membrane"/>
    <property type="evidence" value="ECO:0007669"/>
    <property type="project" value="UniProtKB-SubCell"/>
</dbReference>
<dbReference type="Proteomes" id="UP000192678">
    <property type="component" value="Unassembled WGS sequence"/>
</dbReference>
<dbReference type="Gene3D" id="1.25.40.390">
    <property type="match status" value="1"/>
</dbReference>
<keyword evidence="4" id="KW-0472">Membrane</keyword>
<evidence type="ECO:0000256" key="4">
    <source>
        <dbReference type="ARBA" id="ARBA00023136"/>
    </source>
</evidence>
<dbReference type="InterPro" id="IPR033985">
    <property type="entry name" value="SusD-like_N"/>
</dbReference>
<dbReference type="Pfam" id="PF14322">
    <property type="entry name" value="SusD-like_3"/>
    <property type="match status" value="1"/>
</dbReference>
<evidence type="ECO:0000313" key="9">
    <source>
        <dbReference type="Proteomes" id="UP000192678"/>
    </source>
</evidence>
<evidence type="ECO:0000256" key="2">
    <source>
        <dbReference type="ARBA" id="ARBA00006275"/>
    </source>
</evidence>
<evidence type="ECO:0000313" key="8">
    <source>
        <dbReference type="EMBL" id="SMC58390.1"/>
    </source>
</evidence>
<evidence type="ECO:0000259" key="6">
    <source>
        <dbReference type="Pfam" id="PF07980"/>
    </source>
</evidence>
<name>A0A1W2ACP6_9SPHI</name>